<sequence length="68" mass="7711">MAFEMREGSGSLFRNERKEKDTHADYTGTCLINGVEMYLNAWLKEGKKGKFFSLSFKPKGEAGQQGMK</sequence>
<protein>
    <submittedName>
        <fullName evidence="2">Uncharacterized protein</fullName>
    </submittedName>
</protein>
<evidence type="ECO:0000313" key="2">
    <source>
        <dbReference type="EMBL" id="MTV78310.1"/>
    </source>
</evidence>
<dbReference type="RefSeq" id="WP_155459118.1">
    <property type="nucleotide sequence ID" value="NZ_WNHN01000948.1"/>
</dbReference>
<comment type="caution">
    <text evidence="2">The sequence shown here is derived from an EMBL/GenBank/DDBJ whole genome shotgun (WGS) entry which is preliminary data.</text>
</comment>
<feature type="region of interest" description="Disordered" evidence="1">
    <location>
        <begin position="1"/>
        <end position="21"/>
    </location>
</feature>
<organism evidence="2 3">
    <name type="scientific">Streptococcus pneumoniae</name>
    <dbReference type="NCBI Taxonomy" id="1313"/>
    <lineage>
        <taxon>Bacteria</taxon>
        <taxon>Bacillati</taxon>
        <taxon>Bacillota</taxon>
        <taxon>Bacilli</taxon>
        <taxon>Lactobacillales</taxon>
        <taxon>Streptococcaceae</taxon>
        <taxon>Streptococcus</taxon>
    </lineage>
</organism>
<feature type="non-terminal residue" evidence="2">
    <location>
        <position position="68"/>
    </location>
</feature>
<name>A0AAW9W8S3_STREE</name>
<evidence type="ECO:0000256" key="1">
    <source>
        <dbReference type="SAM" id="MobiDB-lite"/>
    </source>
</evidence>
<reference evidence="2" key="1">
    <citation type="submission" date="2019-11" db="EMBL/GenBank/DDBJ databases">
        <title>Growth characteristics of pneumococcus vary with the chemical composition of the capsule and with environmental conditions.</title>
        <authorList>
            <person name="Tothpal A."/>
            <person name="Desobry K."/>
            <person name="Joshi S."/>
            <person name="Wyllie A.L."/>
            <person name="Weinberger D.M."/>
        </authorList>
    </citation>
    <scope>NUCLEOTIDE SEQUENCE</scope>
    <source>
        <strain evidence="2">Pnumococcus10A</strain>
    </source>
</reference>
<accession>A0AAW9W8S3</accession>
<dbReference type="Proteomes" id="UP000729182">
    <property type="component" value="Unassembled WGS sequence"/>
</dbReference>
<evidence type="ECO:0000313" key="3">
    <source>
        <dbReference type="Proteomes" id="UP000729182"/>
    </source>
</evidence>
<gene>
    <name evidence="2" type="ORF">GM535_13945</name>
</gene>
<proteinExistence type="predicted"/>
<dbReference type="AlphaFoldDB" id="A0AAW9W8S3"/>
<dbReference type="EMBL" id="WNHN01000948">
    <property type="protein sequence ID" value="MTV78310.1"/>
    <property type="molecule type" value="Genomic_DNA"/>
</dbReference>